<dbReference type="Gene3D" id="2.60.40.1240">
    <property type="match status" value="1"/>
</dbReference>
<evidence type="ECO:0000313" key="4">
    <source>
        <dbReference type="EMBL" id="ELY56552.1"/>
    </source>
</evidence>
<protein>
    <recommendedName>
        <fullName evidence="3">DUF4352 domain-containing protein</fullName>
    </recommendedName>
</protein>
<name>L9X4M2_9EURY</name>
<dbReference type="InterPro" id="IPR029050">
    <property type="entry name" value="Immunoprotect_excell_Ig-like"/>
</dbReference>
<organism evidence="4 5">
    <name type="scientific">Natronococcus amylolyticus DSM 10524</name>
    <dbReference type="NCBI Taxonomy" id="1227497"/>
    <lineage>
        <taxon>Archaea</taxon>
        <taxon>Methanobacteriati</taxon>
        <taxon>Methanobacteriota</taxon>
        <taxon>Stenosarchaea group</taxon>
        <taxon>Halobacteria</taxon>
        <taxon>Halobacteriales</taxon>
        <taxon>Natrialbaceae</taxon>
        <taxon>Natronococcus</taxon>
    </lineage>
</organism>
<keyword evidence="5" id="KW-1185">Reference proteome</keyword>
<evidence type="ECO:0000259" key="3">
    <source>
        <dbReference type="Pfam" id="PF11611"/>
    </source>
</evidence>
<dbReference type="AlphaFoldDB" id="L9X4M2"/>
<dbReference type="Proteomes" id="UP000011688">
    <property type="component" value="Unassembled WGS sequence"/>
</dbReference>
<sequence>MALAGCAGTDETSADDESVDTNDDTADENGDDTADGNGNDTDDESESEGSGYADEQDEQVEVSYGEQIELSNGVVATAHGFVFEDQLGNPDFPSEPDEGYQYALLEFEATNNSDEAERLPRAWMDFQLLHDGSQYDTATVLGLEEYEEYDGGEVQPGVTREGVVVFEVPEDTDESDLDLVWHDDFLGSNINIRWSG</sequence>
<evidence type="ECO:0000256" key="2">
    <source>
        <dbReference type="SAM" id="MobiDB-lite"/>
    </source>
</evidence>
<feature type="region of interest" description="Disordered" evidence="2">
    <location>
        <begin position="1"/>
        <end position="64"/>
    </location>
</feature>
<dbReference type="Pfam" id="PF11611">
    <property type="entry name" value="DUF4352"/>
    <property type="match status" value="1"/>
</dbReference>
<gene>
    <name evidence="4" type="ORF">C491_13472</name>
</gene>
<evidence type="ECO:0000313" key="5">
    <source>
        <dbReference type="Proteomes" id="UP000011688"/>
    </source>
</evidence>
<keyword evidence="1" id="KW-0732">Signal</keyword>
<feature type="compositionally biased region" description="Acidic residues" evidence="2">
    <location>
        <begin position="12"/>
        <end position="47"/>
    </location>
</feature>
<dbReference type="EMBL" id="AOIB01000027">
    <property type="protein sequence ID" value="ELY56552.1"/>
    <property type="molecule type" value="Genomic_DNA"/>
</dbReference>
<feature type="domain" description="DUF4352" evidence="3">
    <location>
        <begin position="94"/>
        <end position="186"/>
    </location>
</feature>
<dbReference type="eggNOG" id="ENOG502N66B">
    <property type="taxonomic scope" value="Archaea"/>
</dbReference>
<accession>L9X4M2</accession>
<reference evidence="4 5" key="1">
    <citation type="journal article" date="2014" name="PLoS Genet.">
        <title>Phylogenetically driven sequencing of extremely halophilic archaea reveals strategies for static and dynamic osmo-response.</title>
        <authorList>
            <person name="Becker E.A."/>
            <person name="Seitzer P.M."/>
            <person name="Tritt A."/>
            <person name="Larsen D."/>
            <person name="Krusor M."/>
            <person name="Yao A.I."/>
            <person name="Wu D."/>
            <person name="Madern D."/>
            <person name="Eisen J.A."/>
            <person name="Darling A.E."/>
            <person name="Facciotti M.T."/>
        </authorList>
    </citation>
    <scope>NUCLEOTIDE SEQUENCE [LARGE SCALE GENOMIC DNA]</scope>
    <source>
        <strain evidence="4 5">DSM 10524</strain>
    </source>
</reference>
<comment type="caution">
    <text evidence="4">The sequence shown here is derived from an EMBL/GenBank/DDBJ whole genome shotgun (WGS) entry which is preliminary data.</text>
</comment>
<dbReference type="InterPro" id="IPR029051">
    <property type="entry name" value="DUF4352"/>
</dbReference>
<proteinExistence type="predicted"/>
<evidence type="ECO:0000256" key="1">
    <source>
        <dbReference type="ARBA" id="ARBA00022729"/>
    </source>
</evidence>